<sequence>MEAQKDTPGSGTNIRAEIPPVSGPRFNRHRVGSGREAAYCLGLTTPIMLMLQKMAERNDDLYSTLMDISDTIREKALDLTLNVNDESEESRDLLDRGKALQKAMRKKGKPTIKEASRKDDIE</sequence>
<dbReference type="RefSeq" id="XP_019863775.1">
    <property type="nucleotide sequence ID" value="XM_020008216.1"/>
</dbReference>
<evidence type="ECO:0000313" key="3">
    <source>
        <dbReference type="Proteomes" id="UP000007879"/>
    </source>
</evidence>
<evidence type="ECO:0000256" key="1">
    <source>
        <dbReference type="SAM" id="MobiDB-lite"/>
    </source>
</evidence>
<dbReference type="KEGG" id="aqu:109592900"/>
<organism evidence="2 3">
    <name type="scientific">Amphimedon queenslandica</name>
    <name type="common">Sponge</name>
    <dbReference type="NCBI Taxonomy" id="400682"/>
    <lineage>
        <taxon>Eukaryota</taxon>
        <taxon>Metazoa</taxon>
        <taxon>Porifera</taxon>
        <taxon>Demospongiae</taxon>
        <taxon>Heteroscleromorpha</taxon>
        <taxon>Haplosclerida</taxon>
        <taxon>Niphatidae</taxon>
        <taxon>Amphimedon</taxon>
    </lineage>
</organism>
<dbReference type="Proteomes" id="UP000007879">
    <property type="component" value="Unassembled WGS sequence"/>
</dbReference>
<evidence type="ECO:0000313" key="2">
    <source>
        <dbReference type="EnsemblMetazoa" id="XP_019863775.1"/>
    </source>
</evidence>
<proteinExistence type="predicted"/>
<accession>A0AAN0K352</accession>
<feature type="compositionally biased region" description="Basic and acidic residues" evidence="1">
    <location>
        <begin position="111"/>
        <end position="122"/>
    </location>
</feature>
<reference evidence="3" key="1">
    <citation type="journal article" date="2010" name="Nature">
        <title>The Amphimedon queenslandica genome and the evolution of animal complexity.</title>
        <authorList>
            <person name="Srivastava M."/>
            <person name="Simakov O."/>
            <person name="Chapman J."/>
            <person name="Fahey B."/>
            <person name="Gauthier M.E."/>
            <person name="Mitros T."/>
            <person name="Richards G.S."/>
            <person name="Conaco C."/>
            <person name="Dacre M."/>
            <person name="Hellsten U."/>
            <person name="Larroux C."/>
            <person name="Putnam N.H."/>
            <person name="Stanke M."/>
            <person name="Adamska M."/>
            <person name="Darling A."/>
            <person name="Degnan S.M."/>
            <person name="Oakley T.H."/>
            <person name="Plachetzki D.C."/>
            <person name="Zhai Y."/>
            <person name="Adamski M."/>
            <person name="Calcino A."/>
            <person name="Cummins S.F."/>
            <person name="Goodstein D.M."/>
            <person name="Harris C."/>
            <person name="Jackson D.J."/>
            <person name="Leys S.P."/>
            <person name="Shu S."/>
            <person name="Woodcroft B.J."/>
            <person name="Vervoort M."/>
            <person name="Kosik K.S."/>
            <person name="Manning G."/>
            <person name="Degnan B.M."/>
            <person name="Rokhsar D.S."/>
        </authorList>
    </citation>
    <scope>NUCLEOTIDE SEQUENCE [LARGE SCALE GENOMIC DNA]</scope>
</reference>
<feature type="region of interest" description="Disordered" evidence="1">
    <location>
        <begin position="84"/>
        <end position="122"/>
    </location>
</feature>
<dbReference type="AlphaFoldDB" id="A0AAN0K352"/>
<name>A0AAN0K352_AMPQE</name>
<feature type="region of interest" description="Disordered" evidence="1">
    <location>
        <begin position="1"/>
        <end position="29"/>
    </location>
</feature>
<dbReference type="GeneID" id="109592900"/>
<reference evidence="2" key="2">
    <citation type="submission" date="2024-06" db="UniProtKB">
        <authorList>
            <consortium name="EnsemblMetazoa"/>
        </authorList>
    </citation>
    <scope>IDENTIFICATION</scope>
</reference>
<keyword evidence="3" id="KW-1185">Reference proteome</keyword>
<dbReference type="EnsemblMetazoa" id="XM_020008216.1">
    <property type="protein sequence ID" value="XP_019863775.1"/>
    <property type="gene ID" value="LOC109592900"/>
</dbReference>
<protein>
    <submittedName>
        <fullName evidence="2">Uncharacterized protein</fullName>
    </submittedName>
</protein>